<evidence type="ECO:0000256" key="3">
    <source>
        <dbReference type="ARBA" id="ARBA00013085"/>
    </source>
</evidence>
<comment type="pathway">
    <text evidence="1 8">Amino-acid biosynthesis; L-histidine biosynthesis; L-histidine from 5-phospho-alpha-D-ribose 1-diphosphate: step 8/9.</text>
</comment>
<proteinExistence type="inferred from homology"/>
<sequence>MLCDFHIHTSFSADSRSLPETQADAAADLGMKKFCITDHHDPGSESMSRLHYILDIPSYLSGIRKLSEKYQGIIQIRTGIELGLMLREQETLTELVRSLPVDFILGSSHFTDGYDIYDRAYYEGKTEKEAYSRYFESTLERIRVLDCFDSLAHLDCILRYGPNKNKNYRPADYMDIIDEILKLLIARGKALECNTAGYKYGLGHLHPHEEILRRYRELGGELLTVGSDGHRPEEIGKEFIRAESILKACGFRYYTVYRNRRPVFLKLDD</sequence>
<keyword evidence="5 8" id="KW-0378">Hydrolase</keyword>
<dbReference type="Pfam" id="PF02811">
    <property type="entry name" value="PHP"/>
    <property type="match status" value="1"/>
</dbReference>
<name>A0A9D1D5S8_9FIRM</name>
<comment type="catalytic activity">
    <reaction evidence="7 8">
        <text>L-histidinol phosphate + H2O = L-histidinol + phosphate</text>
        <dbReference type="Rhea" id="RHEA:14465"/>
        <dbReference type="ChEBI" id="CHEBI:15377"/>
        <dbReference type="ChEBI" id="CHEBI:43474"/>
        <dbReference type="ChEBI" id="CHEBI:57699"/>
        <dbReference type="ChEBI" id="CHEBI:57980"/>
        <dbReference type="EC" id="3.1.3.15"/>
    </reaction>
</comment>
<accession>A0A9D1D5S8</accession>
<evidence type="ECO:0000256" key="4">
    <source>
        <dbReference type="ARBA" id="ARBA00022605"/>
    </source>
</evidence>
<dbReference type="InterPro" id="IPR003141">
    <property type="entry name" value="Pol/His_phosphatase_N"/>
</dbReference>
<dbReference type="InterPro" id="IPR010140">
    <property type="entry name" value="Histidinol_P_phosphatase_HisJ"/>
</dbReference>
<evidence type="ECO:0000256" key="1">
    <source>
        <dbReference type="ARBA" id="ARBA00004970"/>
    </source>
</evidence>
<comment type="similarity">
    <text evidence="2 8">Belongs to the PHP hydrolase family. HisK subfamily.</text>
</comment>
<dbReference type="Gene3D" id="3.20.20.140">
    <property type="entry name" value="Metal-dependent hydrolases"/>
    <property type="match status" value="1"/>
</dbReference>
<evidence type="ECO:0000313" key="10">
    <source>
        <dbReference type="EMBL" id="HIR06062.1"/>
    </source>
</evidence>
<dbReference type="SUPFAM" id="SSF89550">
    <property type="entry name" value="PHP domain-like"/>
    <property type="match status" value="1"/>
</dbReference>
<dbReference type="GO" id="GO:0000105">
    <property type="term" value="P:L-histidine biosynthetic process"/>
    <property type="evidence" value="ECO:0007669"/>
    <property type="project" value="UniProtKB-UniRule"/>
</dbReference>
<keyword evidence="4 8" id="KW-0028">Amino-acid biosynthesis</keyword>
<reference evidence="10" key="1">
    <citation type="submission" date="2020-10" db="EMBL/GenBank/DDBJ databases">
        <authorList>
            <person name="Gilroy R."/>
        </authorList>
    </citation>
    <scope>NUCLEOTIDE SEQUENCE</scope>
    <source>
        <strain evidence="10">CHK180-2868</strain>
    </source>
</reference>
<evidence type="ECO:0000256" key="8">
    <source>
        <dbReference type="RuleBase" id="RU366003"/>
    </source>
</evidence>
<comment type="caution">
    <text evidence="10">The sequence shown here is derived from an EMBL/GenBank/DDBJ whole genome shotgun (WGS) entry which is preliminary data.</text>
</comment>
<evidence type="ECO:0000259" key="9">
    <source>
        <dbReference type="SMART" id="SM00481"/>
    </source>
</evidence>
<dbReference type="AlphaFoldDB" id="A0A9D1D5S8"/>
<keyword evidence="6 8" id="KW-0368">Histidine biosynthesis</keyword>
<dbReference type="EC" id="3.1.3.15" evidence="3 8"/>
<dbReference type="EMBL" id="DVGC01000050">
    <property type="protein sequence ID" value="HIR06062.1"/>
    <property type="molecule type" value="Genomic_DNA"/>
</dbReference>
<dbReference type="PANTHER" id="PTHR21039:SF0">
    <property type="entry name" value="HISTIDINOL-PHOSPHATASE"/>
    <property type="match status" value="1"/>
</dbReference>
<dbReference type="GO" id="GO:0004401">
    <property type="term" value="F:histidinol-phosphatase activity"/>
    <property type="evidence" value="ECO:0007669"/>
    <property type="project" value="UniProtKB-UniRule"/>
</dbReference>
<evidence type="ECO:0000256" key="7">
    <source>
        <dbReference type="ARBA" id="ARBA00049158"/>
    </source>
</evidence>
<dbReference type="GO" id="GO:0005737">
    <property type="term" value="C:cytoplasm"/>
    <property type="evidence" value="ECO:0007669"/>
    <property type="project" value="TreeGrafter"/>
</dbReference>
<reference evidence="10" key="2">
    <citation type="journal article" date="2021" name="PeerJ">
        <title>Extensive microbial diversity within the chicken gut microbiome revealed by metagenomics and culture.</title>
        <authorList>
            <person name="Gilroy R."/>
            <person name="Ravi A."/>
            <person name="Getino M."/>
            <person name="Pursley I."/>
            <person name="Horton D.L."/>
            <person name="Alikhan N.F."/>
            <person name="Baker D."/>
            <person name="Gharbi K."/>
            <person name="Hall N."/>
            <person name="Watson M."/>
            <person name="Adriaenssens E.M."/>
            <person name="Foster-Nyarko E."/>
            <person name="Jarju S."/>
            <person name="Secka A."/>
            <person name="Antonio M."/>
            <person name="Oren A."/>
            <person name="Chaudhuri R.R."/>
            <person name="La Ragione R."/>
            <person name="Hildebrand F."/>
            <person name="Pallen M.J."/>
        </authorList>
    </citation>
    <scope>NUCLEOTIDE SEQUENCE</scope>
    <source>
        <strain evidence="10">CHK180-2868</strain>
    </source>
</reference>
<dbReference type="InterPro" id="IPR016195">
    <property type="entry name" value="Pol/histidinol_Pase-like"/>
</dbReference>
<protein>
    <recommendedName>
        <fullName evidence="3 8">Histidinol-phosphatase</fullName>
        <shortName evidence="8">HolPase</shortName>
        <ecNumber evidence="3 8">3.1.3.15</ecNumber>
    </recommendedName>
</protein>
<feature type="domain" description="Polymerase/histidinol phosphatase N-terminal" evidence="9">
    <location>
        <begin position="3"/>
        <end position="86"/>
    </location>
</feature>
<dbReference type="SMART" id="SM00481">
    <property type="entry name" value="POLIIIAc"/>
    <property type="match status" value="1"/>
</dbReference>
<evidence type="ECO:0000313" key="11">
    <source>
        <dbReference type="Proteomes" id="UP000824250"/>
    </source>
</evidence>
<dbReference type="NCBIfam" id="TIGR01856">
    <property type="entry name" value="hisJ_fam"/>
    <property type="match status" value="1"/>
</dbReference>
<evidence type="ECO:0000256" key="5">
    <source>
        <dbReference type="ARBA" id="ARBA00022801"/>
    </source>
</evidence>
<dbReference type="Proteomes" id="UP000824250">
    <property type="component" value="Unassembled WGS sequence"/>
</dbReference>
<dbReference type="PANTHER" id="PTHR21039">
    <property type="entry name" value="HISTIDINOL PHOSPHATASE-RELATED"/>
    <property type="match status" value="1"/>
</dbReference>
<evidence type="ECO:0000256" key="2">
    <source>
        <dbReference type="ARBA" id="ARBA00009152"/>
    </source>
</evidence>
<organism evidence="10 11">
    <name type="scientific">Candidatus Copromonas faecavium</name>
    <name type="common">nom. illeg.</name>
    <dbReference type="NCBI Taxonomy" id="2840740"/>
    <lineage>
        <taxon>Bacteria</taxon>
        <taxon>Bacillati</taxon>
        <taxon>Bacillota</taxon>
        <taxon>Clostridia</taxon>
        <taxon>Lachnospirales</taxon>
        <taxon>Lachnospiraceae</taxon>
        <taxon>Candidatus Copromonas (nom. illeg.)</taxon>
    </lineage>
</organism>
<dbReference type="InterPro" id="IPR004013">
    <property type="entry name" value="PHP_dom"/>
</dbReference>
<evidence type="ECO:0000256" key="6">
    <source>
        <dbReference type="ARBA" id="ARBA00023102"/>
    </source>
</evidence>
<gene>
    <name evidence="10" type="ORF">IAB28_08885</name>
</gene>